<comment type="caution">
    <text evidence="1">The sequence shown here is derived from an EMBL/GenBank/DDBJ whole genome shotgun (WGS) entry which is preliminary data.</text>
</comment>
<evidence type="ECO:0000313" key="2">
    <source>
        <dbReference type="Proteomes" id="UP000238589"/>
    </source>
</evidence>
<accession>A0A2S9K302</accession>
<sequence>MSNPFITAITKPTKEEPVVEKKKVRESSDTIQTSFRTLVENHRKLRELAVRDGVTMNDIINDALRMYCDSRGVRLKMPHSS</sequence>
<dbReference type="InterPro" id="IPR010985">
    <property type="entry name" value="Ribbon_hlx_hlx"/>
</dbReference>
<protein>
    <submittedName>
        <fullName evidence="1">Uncharacterized protein</fullName>
    </submittedName>
</protein>
<dbReference type="RefSeq" id="WP_105748880.1">
    <property type="nucleotide sequence ID" value="NZ_PVLQ01000043.1"/>
</dbReference>
<reference evidence="1 2" key="1">
    <citation type="submission" date="2018-03" db="EMBL/GenBank/DDBJ databases">
        <title>Comparative genomics illustrates the genes involved in a hyperalkaliphilic mechanisms of Serpentinomonas isolated from highly-alkaline calcium-rich serpentinized springs.</title>
        <authorList>
            <person name="Suzuki S."/>
            <person name="Ishii S."/>
            <person name="Walworth N."/>
            <person name="Bird L."/>
            <person name="Kuenen J.G."/>
            <person name="Nealson K.H."/>
        </authorList>
    </citation>
    <scope>NUCLEOTIDE SEQUENCE [LARGE SCALE GENOMIC DNA]</scope>
    <source>
        <strain evidence="1 2">P1</strain>
    </source>
</reference>
<gene>
    <name evidence="1" type="ORF">C6P64_12390</name>
</gene>
<dbReference type="Proteomes" id="UP000238589">
    <property type="component" value="Unassembled WGS sequence"/>
</dbReference>
<keyword evidence="2" id="KW-1185">Reference proteome</keyword>
<proteinExistence type="predicted"/>
<evidence type="ECO:0000313" key="1">
    <source>
        <dbReference type="EMBL" id="PRD64850.1"/>
    </source>
</evidence>
<dbReference type="EMBL" id="PVLQ01000043">
    <property type="protein sequence ID" value="PRD64850.1"/>
    <property type="molecule type" value="Genomic_DNA"/>
</dbReference>
<name>A0A2S9K302_9BURK</name>
<organism evidence="1 2">
    <name type="scientific">Malikia granosa</name>
    <dbReference type="NCBI Taxonomy" id="263067"/>
    <lineage>
        <taxon>Bacteria</taxon>
        <taxon>Pseudomonadati</taxon>
        <taxon>Pseudomonadota</taxon>
        <taxon>Betaproteobacteria</taxon>
        <taxon>Burkholderiales</taxon>
        <taxon>Comamonadaceae</taxon>
        <taxon>Malikia</taxon>
    </lineage>
</organism>
<dbReference type="SUPFAM" id="SSF47598">
    <property type="entry name" value="Ribbon-helix-helix"/>
    <property type="match status" value="1"/>
</dbReference>
<dbReference type="GO" id="GO:0006355">
    <property type="term" value="P:regulation of DNA-templated transcription"/>
    <property type="evidence" value="ECO:0007669"/>
    <property type="project" value="InterPro"/>
</dbReference>
<dbReference type="AlphaFoldDB" id="A0A2S9K302"/>